<evidence type="ECO:0000313" key="2">
    <source>
        <dbReference type="Proteomes" id="UP000504604"/>
    </source>
</evidence>
<sequence>MALNRHLDNGIKNALQSLRAMALFNPSPLEKTITEIKRYLHEVFTIKDLGPARFFLGLEIGRLDKGITVTQRKYTKGIIEDVKLKEAKATTTPLPLGIKLTKHAEEQLSSPEPYRRLLGRLLYLGITRPDICHSPQQLSQFMQHPCNQH</sequence>
<evidence type="ECO:0000313" key="3">
    <source>
        <dbReference type="RefSeq" id="XP_020550921.1"/>
    </source>
</evidence>
<dbReference type="AlphaFoldDB" id="A0A8M8V4C2"/>
<dbReference type="PANTHER" id="PTHR11439:SF470">
    <property type="entry name" value="CYSTEINE-RICH RLK (RECEPTOR-LIKE PROTEIN KINASE) 8"/>
    <property type="match status" value="1"/>
</dbReference>
<name>A0A8M8V4C2_SESIN</name>
<dbReference type="Proteomes" id="UP000504604">
    <property type="component" value="Linkage group LG7"/>
</dbReference>
<dbReference type="PANTHER" id="PTHR11439">
    <property type="entry name" value="GAG-POL-RELATED RETROTRANSPOSON"/>
    <property type="match status" value="1"/>
</dbReference>
<proteinExistence type="predicted"/>
<accession>A0A8M8V4C2</accession>
<dbReference type="KEGG" id="sind:110012295"/>
<feature type="domain" description="Reverse transcriptase Ty1/copia-type" evidence="1">
    <location>
        <begin position="31"/>
        <end position="94"/>
    </location>
</feature>
<organism evidence="2 3">
    <name type="scientific">Sesamum indicum</name>
    <name type="common">Oriental sesame</name>
    <name type="synonym">Sesamum orientale</name>
    <dbReference type="NCBI Taxonomy" id="4182"/>
    <lineage>
        <taxon>Eukaryota</taxon>
        <taxon>Viridiplantae</taxon>
        <taxon>Streptophyta</taxon>
        <taxon>Embryophyta</taxon>
        <taxon>Tracheophyta</taxon>
        <taxon>Spermatophyta</taxon>
        <taxon>Magnoliopsida</taxon>
        <taxon>eudicotyledons</taxon>
        <taxon>Gunneridae</taxon>
        <taxon>Pentapetalae</taxon>
        <taxon>asterids</taxon>
        <taxon>lamiids</taxon>
        <taxon>Lamiales</taxon>
        <taxon>Pedaliaceae</taxon>
        <taxon>Sesamum</taxon>
    </lineage>
</organism>
<dbReference type="Pfam" id="PF07727">
    <property type="entry name" value="RVT_2"/>
    <property type="match status" value="1"/>
</dbReference>
<dbReference type="RefSeq" id="XP_020550921.1">
    <property type="nucleotide sequence ID" value="XM_020695262.1"/>
</dbReference>
<gene>
    <name evidence="3" type="primary">LOC110012295</name>
</gene>
<reference evidence="3" key="1">
    <citation type="submission" date="2025-08" db="UniProtKB">
        <authorList>
            <consortium name="RefSeq"/>
        </authorList>
    </citation>
    <scope>IDENTIFICATION</scope>
</reference>
<dbReference type="GeneID" id="110012295"/>
<protein>
    <submittedName>
        <fullName evidence="3">Uncharacterized protein LOC110012295</fullName>
    </submittedName>
</protein>
<evidence type="ECO:0000259" key="1">
    <source>
        <dbReference type="Pfam" id="PF07727"/>
    </source>
</evidence>
<dbReference type="OrthoDB" id="128382at2759"/>
<dbReference type="InterPro" id="IPR013103">
    <property type="entry name" value="RVT_2"/>
</dbReference>
<keyword evidence="2" id="KW-1185">Reference proteome</keyword>